<gene>
    <name evidence="2" type="ordered locus">HF1_05420</name>
</gene>
<dbReference type="AlphaFoldDB" id="E8ZHC9"/>
<evidence type="ECO:0000256" key="1">
    <source>
        <dbReference type="SAM" id="Phobius"/>
    </source>
</evidence>
<evidence type="ECO:0000313" key="2">
    <source>
        <dbReference type="EMBL" id="CBY92550.1"/>
    </source>
</evidence>
<keyword evidence="1" id="KW-1133">Transmembrane helix</keyword>
<keyword evidence="1" id="KW-0472">Membrane</keyword>
<dbReference type="KEGG" id="mha:HF1_05420"/>
<sequence length="209" mass="23439">MNLIQALMGIGAIGGLTVGGVLGSKYLFESNHKTLKDRLEKEKYKILDFSKDSEWTTVLEAYNKAKDSTSKRFISNSSEVQLKDLKDSCKSALSGKEEDDSLFDKARKWCVVPRNISERLSDLSLSPLKTTDDTEDKGDKSKWEAIGKQYESKGNNKIAGLSLTTSNADNWKSIRDKCKAFFSQNPWSDDYDTNLEVSKDWCVAGVIKQ</sequence>
<proteinExistence type="predicted"/>
<feature type="transmembrane region" description="Helical" evidence="1">
    <location>
        <begin position="6"/>
        <end position="28"/>
    </location>
</feature>
<reference evidence="2 3" key="1">
    <citation type="journal article" date="2011" name="J. Bacteriol.">
        <title>Complete genome sequence of Mycoplasma haemofelis, a hemotropic mycoplasma.</title>
        <authorList>
            <person name="Barker E.N."/>
            <person name="Helps C.R."/>
            <person name="Peters I.R."/>
            <person name="Darby A.C."/>
            <person name="Radford A.D."/>
            <person name="Tasker S."/>
        </authorList>
    </citation>
    <scope>NUCLEOTIDE SEQUENCE [LARGE SCALE GENOMIC DNA]</scope>
    <source>
        <strain evidence="2 3">Langford 1</strain>
    </source>
</reference>
<organism evidence="2 3">
    <name type="scientific">Mycoplasma haemofelis (strain Langford 1)</name>
    <name type="common">Haemobartonella felis</name>
    <dbReference type="NCBI Taxonomy" id="941640"/>
    <lineage>
        <taxon>Bacteria</taxon>
        <taxon>Bacillati</taxon>
        <taxon>Mycoplasmatota</taxon>
        <taxon>Mollicutes</taxon>
        <taxon>Mycoplasmataceae</taxon>
        <taxon>Mycoplasma</taxon>
    </lineage>
</organism>
<evidence type="ECO:0000313" key="3">
    <source>
        <dbReference type="Proteomes" id="UP000008637"/>
    </source>
</evidence>
<name>E8ZHC9_MYCHL</name>
<keyword evidence="1" id="KW-0812">Transmembrane</keyword>
<dbReference type="Proteomes" id="UP000008637">
    <property type="component" value="Chromosome"/>
</dbReference>
<dbReference type="EMBL" id="FR773153">
    <property type="protein sequence ID" value="CBY92550.1"/>
    <property type="molecule type" value="Genomic_DNA"/>
</dbReference>
<accession>E8ZHC9</accession>
<dbReference type="HOGENOM" id="CLU_098620_3_0_14"/>
<protein>
    <submittedName>
        <fullName evidence="2">Uncharacterized protein</fullName>
    </submittedName>
</protein>
<keyword evidence="3" id="KW-1185">Reference proteome</keyword>
<dbReference type="OrthoDB" id="9829898at2"/>